<dbReference type="SUPFAM" id="SSF55729">
    <property type="entry name" value="Acyl-CoA N-acyltransferases (Nat)"/>
    <property type="match status" value="1"/>
</dbReference>
<dbReference type="EC" id="2.3.1.-" evidence="2"/>
<dbReference type="PANTHER" id="PTHR43451">
    <property type="entry name" value="ACETYLTRANSFERASE (GNAT) FAMILY PROTEIN"/>
    <property type="match status" value="1"/>
</dbReference>
<dbReference type="RefSeq" id="WP_204695125.1">
    <property type="nucleotide sequence ID" value="NZ_JAFBEC010000001.1"/>
</dbReference>
<dbReference type="EMBL" id="JAFBEC010000001">
    <property type="protein sequence ID" value="MBM7630964.1"/>
    <property type="molecule type" value="Genomic_DNA"/>
</dbReference>
<sequence>MRIIRYEENDAKEIVSLFYDTIHSVSLKDYTQKAVDAWAPIDEKESKVKTWKESLNQNITYVAKIDDGIVGFGDLTYSGYLDRLFVHKEHQRQGIATAIVELLETEAMQLNLIEIQTEASITAKPFFEQRGYNVICKQTVERKGVNLVNYKMVKRVK</sequence>
<comment type="caution">
    <text evidence="2">The sequence shown here is derived from an EMBL/GenBank/DDBJ whole genome shotgun (WGS) entry which is preliminary data.</text>
</comment>
<protein>
    <submittedName>
        <fullName evidence="2">Acetyltransferase</fullName>
        <ecNumber evidence="2">2.3.1.-</ecNumber>
    </submittedName>
</protein>
<evidence type="ECO:0000313" key="2">
    <source>
        <dbReference type="EMBL" id="MBM7630964.1"/>
    </source>
</evidence>
<dbReference type="Gene3D" id="3.40.630.30">
    <property type="match status" value="1"/>
</dbReference>
<evidence type="ECO:0000259" key="1">
    <source>
        <dbReference type="PROSITE" id="PS51186"/>
    </source>
</evidence>
<dbReference type="GO" id="GO:0016746">
    <property type="term" value="F:acyltransferase activity"/>
    <property type="evidence" value="ECO:0007669"/>
    <property type="project" value="UniProtKB-KW"/>
</dbReference>
<keyword evidence="2" id="KW-0808">Transferase</keyword>
<dbReference type="Proteomes" id="UP000741863">
    <property type="component" value="Unassembled WGS sequence"/>
</dbReference>
<evidence type="ECO:0000313" key="3">
    <source>
        <dbReference type="Proteomes" id="UP000741863"/>
    </source>
</evidence>
<reference evidence="2 3" key="1">
    <citation type="submission" date="2021-01" db="EMBL/GenBank/DDBJ databases">
        <title>Genomic Encyclopedia of Type Strains, Phase IV (KMG-IV): sequencing the most valuable type-strain genomes for metagenomic binning, comparative biology and taxonomic classification.</title>
        <authorList>
            <person name="Goeker M."/>
        </authorList>
    </citation>
    <scope>NUCLEOTIDE SEQUENCE [LARGE SCALE GENOMIC DNA]</scope>
    <source>
        <strain evidence="2 3">DSM 25540</strain>
    </source>
</reference>
<dbReference type="PANTHER" id="PTHR43451:SF1">
    <property type="entry name" value="ACETYLTRANSFERASE"/>
    <property type="match status" value="1"/>
</dbReference>
<dbReference type="InterPro" id="IPR000182">
    <property type="entry name" value="GNAT_dom"/>
</dbReference>
<dbReference type="PROSITE" id="PS51186">
    <property type="entry name" value="GNAT"/>
    <property type="match status" value="1"/>
</dbReference>
<gene>
    <name evidence="2" type="ORF">JOD17_000055</name>
</gene>
<organism evidence="2 3">
    <name type="scientific">Geomicrobium sediminis</name>
    <dbReference type="NCBI Taxonomy" id="1347788"/>
    <lineage>
        <taxon>Bacteria</taxon>
        <taxon>Bacillati</taxon>
        <taxon>Bacillota</taxon>
        <taxon>Bacilli</taxon>
        <taxon>Bacillales</taxon>
        <taxon>Geomicrobium</taxon>
    </lineage>
</organism>
<keyword evidence="3" id="KW-1185">Reference proteome</keyword>
<keyword evidence="2" id="KW-0012">Acyltransferase</keyword>
<dbReference type="Pfam" id="PF13673">
    <property type="entry name" value="Acetyltransf_10"/>
    <property type="match status" value="1"/>
</dbReference>
<proteinExistence type="predicted"/>
<dbReference type="InterPro" id="IPR016181">
    <property type="entry name" value="Acyl_CoA_acyltransferase"/>
</dbReference>
<accession>A0ABS2P6C5</accession>
<dbReference type="InterPro" id="IPR052564">
    <property type="entry name" value="N-acetyltrans/Recomb-assoc"/>
</dbReference>
<dbReference type="CDD" id="cd04301">
    <property type="entry name" value="NAT_SF"/>
    <property type="match status" value="1"/>
</dbReference>
<name>A0ABS2P6C5_9BACL</name>
<feature type="domain" description="N-acetyltransferase" evidence="1">
    <location>
        <begin position="25"/>
        <end position="157"/>
    </location>
</feature>